<dbReference type="Pfam" id="PF02018">
    <property type="entry name" value="CBM_4_9"/>
    <property type="match status" value="1"/>
</dbReference>
<dbReference type="SUPFAM" id="SSF49785">
    <property type="entry name" value="Galactose-binding domain-like"/>
    <property type="match status" value="2"/>
</dbReference>
<proteinExistence type="predicted"/>
<dbReference type="Gramene" id="CDP00988">
    <property type="protein sequence ID" value="CDP00988"/>
    <property type="gene ID" value="GSCOC_T00034470001"/>
</dbReference>
<dbReference type="EMBL" id="HG739090">
    <property type="protein sequence ID" value="CDP00988.1"/>
    <property type="molecule type" value="Genomic_DNA"/>
</dbReference>
<dbReference type="InParanoid" id="A0A068U049"/>
<dbReference type="InterPro" id="IPR003305">
    <property type="entry name" value="CenC_carb-bd"/>
</dbReference>
<evidence type="ECO:0000313" key="4">
    <source>
        <dbReference type="Proteomes" id="UP000295252"/>
    </source>
</evidence>
<organism evidence="3 4">
    <name type="scientific">Coffea canephora</name>
    <name type="common">Robusta coffee</name>
    <dbReference type="NCBI Taxonomy" id="49390"/>
    <lineage>
        <taxon>Eukaryota</taxon>
        <taxon>Viridiplantae</taxon>
        <taxon>Streptophyta</taxon>
        <taxon>Embryophyta</taxon>
        <taxon>Tracheophyta</taxon>
        <taxon>Spermatophyta</taxon>
        <taxon>Magnoliopsida</taxon>
        <taxon>eudicotyledons</taxon>
        <taxon>Gunneridae</taxon>
        <taxon>Pentapetalae</taxon>
        <taxon>asterids</taxon>
        <taxon>lamiids</taxon>
        <taxon>Gentianales</taxon>
        <taxon>Rubiaceae</taxon>
        <taxon>Ixoroideae</taxon>
        <taxon>Gardenieae complex</taxon>
        <taxon>Bertiereae - Coffeeae clade</taxon>
        <taxon>Coffeeae</taxon>
        <taxon>Coffea</taxon>
    </lineage>
</organism>
<dbReference type="InterPro" id="IPR008979">
    <property type="entry name" value="Galactose-bd-like_sf"/>
</dbReference>
<dbReference type="InterPro" id="IPR044846">
    <property type="entry name" value="GH10"/>
</dbReference>
<dbReference type="GO" id="GO:0004553">
    <property type="term" value="F:hydrolase activity, hydrolyzing O-glycosyl compounds"/>
    <property type="evidence" value="ECO:0007669"/>
    <property type="project" value="InterPro"/>
</dbReference>
<dbReference type="Gene3D" id="2.60.120.260">
    <property type="entry name" value="Galactose-binding domain-like"/>
    <property type="match status" value="2"/>
</dbReference>
<dbReference type="OMA" id="NDGINGW"/>
<name>A0A068U049_COFCA</name>
<sequence length="289" mass="31509">MLLGLYSNKYLFNLSKKQDNLLSQSKNPAFSEDENIISNPNFDDGLNNWSGRGCQIVLREAMADGKIVPSSGKFFTSATNRTGSWNGIQQDITGKVQRKLAYQVVAVVFVLGNNGADAEVRATLLIQAADDQGEHYIGLARIQLESKPNPLQMQEKFLLNCFPSKVIIFLEGPPPGTDILVNGLVIKHAEKLPLSPPPVVENPTYGVNIVGNSSLNDGINGWFPLGNCTLSVEIGSPRILPPMARDLLGPYEPLSGSYILVSNRTETSMGPAQMITDKVKLYLTYQLSA</sequence>
<accession>A0A068U049</accession>
<feature type="domain" description="CBM-cenC" evidence="2">
    <location>
        <begin position="35"/>
        <end position="174"/>
    </location>
</feature>
<gene>
    <name evidence="3" type="ORF">GSCOC_T00034470001</name>
</gene>
<dbReference type="Proteomes" id="UP000295252">
    <property type="component" value="Chromosome II"/>
</dbReference>
<protein>
    <recommendedName>
        <fullName evidence="2">CBM-cenC domain-containing protein</fullName>
    </recommendedName>
</protein>
<dbReference type="PANTHER" id="PTHR31490:SF1">
    <property type="entry name" value="ENDO-1,4-BETA-XYLANASE 1"/>
    <property type="match status" value="1"/>
</dbReference>
<reference evidence="4" key="1">
    <citation type="journal article" date="2014" name="Science">
        <title>The coffee genome provides insight into the convergent evolution of caffeine biosynthesis.</title>
        <authorList>
            <person name="Denoeud F."/>
            <person name="Carretero-Paulet L."/>
            <person name="Dereeper A."/>
            <person name="Droc G."/>
            <person name="Guyot R."/>
            <person name="Pietrella M."/>
            <person name="Zheng C."/>
            <person name="Alberti A."/>
            <person name="Anthony F."/>
            <person name="Aprea G."/>
            <person name="Aury J.M."/>
            <person name="Bento P."/>
            <person name="Bernard M."/>
            <person name="Bocs S."/>
            <person name="Campa C."/>
            <person name="Cenci A."/>
            <person name="Combes M.C."/>
            <person name="Crouzillat D."/>
            <person name="Da Silva C."/>
            <person name="Daddiego L."/>
            <person name="De Bellis F."/>
            <person name="Dussert S."/>
            <person name="Garsmeur O."/>
            <person name="Gayraud T."/>
            <person name="Guignon V."/>
            <person name="Jahn K."/>
            <person name="Jamilloux V."/>
            <person name="Joet T."/>
            <person name="Labadie K."/>
            <person name="Lan T."/>
            <person name="Leclercq J."/>
            <person name="Lepelley M."/>
            <person name="Leroy T."/>
            <person name="Li L.T."/>
            <person name="Librado P."/>
            <person name="Lopez L."/>
            <person name="Munoz A."/>
            <person name="Noel B."/>
            <person name="Pallavicini A."/>
            <person name="Perrotta G."/>
            <person name="Poncet V."/>
            <person name="Pot D."/>
            <person name="Priyono X."/>
            <person name="Rigoreau M."/>
            <person name="Rouard M."/>
            <person name="Rozas J."/>
            <person name="Tranchant-Dubreuil C."/>
            <person name="VanBuren R."/>
            <person name="Zhang Q."/>
            <person name="Andrade A.C."/>
            <person name="Argout X."/>
            <person name="Bertrand B."/>
            <person name="de Kochko A."/>
            <person name="Graziosi G."/>
            <person name="Henry R.J."/>
            <person name="Jayarama X."/>
            <person name="Ming R."/>
            <person name="Nagai C."/>
            <person name="Rounsley S."/>
            <person name="Sankoff D."/>
            <person name="Giuliano G."/>
            <person name="Albert V.A."/>
            <person name="Wincker P."/>
            <person name="Lashermes P."/>
        </authorList>
    </citation>
    <scope>NUCLEOTIDE SEQUENCE [LARGE SCALE GENOMIC DNA]</scope>
    <source>
        <strain evidence="4">cv. DH200-94</strain>
    </source>
</reference>
<dbReference type="PANTHER" id="PTHR31490">
    <property type="entry name" value="GLYCOSYL HYDROLASE"/>
    <property type="match status" value="1"/>
</dbReference>
<evidence type="ECO:0000256" key="1">
    <source>
        <dbReference type="ARBA" id="ARBA00022801"/>
    </source>
</evidence>
<evidence type="ECO:0000259" key="2">
    <source>
        <dbReference type="Pfam" id="PF02018"/>
    </source>
</evidence>
<keyword evidence="4" id="KW-1185">Reference proteome</keyword>
<dbReference type="GO" id="GO:0005975">
    <property type="term" value="P:carbohydrate metabolic process"/>
    <property type="evidence" value="ECO:0007669"/>
    <property type="project" value="InterPro"/>
</dbReference>
<keyword evidence="1" id="KW-0378">Hydrolase</keyword>
<dbReference type="PhylomeDB" id="A0A068U049"/>
<dbReference type="AlphaFoldDB" id="A0A068U049"/>
<dbReference type="STRING" id="49390.A0A068U049"/>
<evidence type="ECO:0000313" key="3">
    <source>
        <dbReference type="EMBL" id="CDP00988.1"/>
    </source>
</evidence>